<organism evidence="15 16">
    <name type="scientific">Trichomonascus ciferrii</name>
    <dbReference type="NCBI Taxonomy" id="44093"/>
    <lineage>
        <taxon>Eukaryota</taxon>
        <taxon>Fungi</taxon>
        <taxon>Dikarya</taxon>
        <taxon>Ascomycota</taxon>
        <taxon>Saccharomycotina</taxon>
        <taxon>Dipodascomycetes</taxon>
        <taxon>Dipodascales</taxon>
        <taxon>Trichomonascaceae</taxon>
        <taxon>Trichomonascus</taxon>
        <taxon>Trichomonascus ciferrii complex</taxon>
    </lineage>
</organism>
<evidence type="ECO:0000256" key="10">
    <source>
        <dbReference type="ARBA" id="ARBA00023033"/>
    </source>
</evidence>
<evidence type="ECO:0000256" key="2">
    <source>
        <dbReference type="ARBA" id="ARBA00004370"/>
    </source>
</evidence>
<dbReference type="InterPro" id="IPR002974">
    <property type="entry name" value="Cyt_P450_E_CYP52_ascomycetes"/>
</dbReference>
<dbReference type="PANTHER" id="PTHR24287">
    <property type="entry name" value="P450, PUTATIVE (EUROFUNG)-RELATED"/>
    <property type="match status" value="1"/>
</dbReference>
<evidence type="ECO:0000256" key="1">
    <source>
        <dbReference type="ARBA" id="ARBA00001971"/>
    </source>
</evidence>
<dbReference type="CDD" id="cd11063">
    <property type="entry name" value="CYP52"/>
    <property type="match status" value="1"/>
</dbReference>
<keyword evidence="10 13" id="KW-0503">Monooxygenase</keyword>
<dbReference type="Pfam" id="PF00067">
    <property type="entry name" value="p450"/>
    <property type="match status" value="1"/>
</dbReference>
<evidence type="ECO:0000313" key="16">
    <source>
        <dbReference type="Proteomes" id="UP000761534"/>
    </source>
</evidence>
<dbReference type="PROSITE" id="PS00086">
    <property type="entry name" value="CYTOCHROME_P450"/>
    <property type="match status" value="1"/>
</dbReference>
<dbReference type="GO" id="GO:0020037">
    <property type="term" value="F:heme binding"/>
    <property type="evidence" value="ECO:0007669"/>
    <property type="project" value="InterPro"/>
</dbReference>
<keyword evidence="14" id="KW-0732">Signal</keyword>
<comment type="cofactor">
    <cofactor evidence="1 12">
        <name>heme</name>
        <dbReference type="ChEBI" id="CHEBI:30413"/>
    </cofactor>
</comment>
<dbReference type="SUPFAM" id="SSF48264">
    <property type="entry name" value="Cytochrome P450"/>
    <property type="match status" value="1"/>
</dbReference>
<evidence type="ECO:0008006" key="17">
    <source>
        <dbReference type="Google" id="ProtNLM"/>
    </source>
</evidence>
<dbReference type="InterPro" id="IPR017972">
    <property type="entry name" value="Cyt_P450_CS"/>
</dbReference>
<keyword evidence="7" id="KW-1133">Transmembrane helix</keyword>
<dbReference type="OrthoDB" id="1470350at2759"/>
<keyword evidence="6 12" id="KW-0479">Metal-binding</keyword>
<dbReference type="InterPro" id="IPR047146">
    <property type="entry name" value="Cyt_P450_E_CYP52_fungi"/>
</dbReference>
<comment type="caution">
    <text evidence="15">The sequence shown here is derived from an EMBL/GenBank/DDBJ whole genome shotgun (WGS) entry which is preliminary data.</text>
</comment>
<evidence type="ECO:0000256" key="8">
    <source>
        <dbReference type="ARBA" id="ARBA00023002"/>
    </source>
</evidence>
<evidence type="ECO:0000256" key="9">
    <source>
        <dbReference type="ARBA" id="ARBA00023004"/>
    </source>
</evidence>
<dbReference type="PRINTS" id="PR00464">
    <property type="entry name" value="EP450II"/>
</dbReference>
<evidence type="ECO:0000256" key="4">
    <source>
        <dbReference type="ARBA" id="ARBA00022617"/>
    </source>
</evidence>
<reference evidence="15" key="1">
    <citation type="journal article" date="2019" name="G3 (Bethesda)">
        <title>Genome Assemblies of Two Rare Opportunistic Yeast Pathogens: Diutina rugosa (syn. Candida rugosa) and Trichomonascus ciferrii (syn. Candida ciferrii).</title>
        <authorList>
            <person name="Mixao V."/>
            <person name="Saus E."/>
            <person name="Hansen A.P."/>
            <person name="Lass-Florl C."/>
            <person name="Gabaldon T."/>
        </authorList>
    </citation>
    <scope>NUCLEOTIDE SEQUENCE</scope>
    <source>
        <strain evidence="15">CBS 4856</strain>
    </source>
</reference>
<dbReference type="PRINTS" id="PR01239">
    <property type="entry name" value="EP450IICYP52"/>
</dbReference>
<evidence type="ECO:0000256" key="3">
    <source>
        <dbReference type="ARBA" id="ARBA00010617"/>
    </source>
</evidence>
<name>A0A642UJ76_9ASCO</name>
<dbReference type="EMBL" id="SWFS01000514">
    <property type="protein sequence ID" value="KAA8899911.1"/>
    <property type="molecule type" value="Genomic_DNA"/>
</dbReference>
<dbReference type="GO" id="GO:0005506">
    <property type="term" value="F:iron ion binding"/>
    <property type="evidence" value="ECO:0007669"/>
    <property type="project" value="InterPro"/>
</dbReference>
<evidence type="ECO:0000256" key="5">
    <source>
        <dbReference type="ARBA" id="ARBA00022692"/>
    </source>
</evidence>
<dbReference type="InterPro" id="IPR036396">
    <property type="entry name" value="Cyt_P450_sf"/>
</dbReference>
<keyword evidence="9 12" id="KW-0408">Iron</keyword>
<evidence type="ECO:0000313" key="15">
    <source>
        <dbReference type="EMBL" id="KAA8899911.1"/>
    </source>
</evidence>
<keyword evidence="16" id="KW-1185">Reference proteome</keyword>
<dbReference type="GO" id="GO:0016020">
    <property type="term" value="C:membrane"/>
    <property type="evidence" value="ECO:0007669"/>
    <property type="project" value="UniProtKB-SubCell"/>
</dbReference>
<dbReference type="AlphaFoldDB" id="A0A642UJ76"/>
<feature type="signal peptide" evidence="14">
    <location>
        <begin position="1"/>
        <end position="19"/>
    </location>
</feature>
<evidence type="ECO:0000256" key="14">
    <source>
        <dbReference type="SAM" id="SignalP"/>
    </source>
</evidence>
<comment type="similarity">
    <text evidence="3 13">Belongs to the cytochrome P450 family.</text>
</comment>
<gene>
    <name evidence="15" type="ORF">TRICI_006281</name>
</gene>
<keyword evidence="11" id="KW-0472">Membrane</keyword>
<sequence length="515" mass="59019">MITLLHLCLFVVFIPAALYVLDVVREFRYRRLNAINNCKPPIFIASYPLGIPTMRKLDKAHKNNEFYDFARDMVDQTGKKTYRTQNVGGVPITTIDPENIKAILATQFKEFDLGGRHAEFQPLMGDGIFTLSGPGWHHSRALLRPQFTTEQVSRLHDLEKHSQVLLNVFREQSVSGRTFDVQPYFFKFTLDTATEFLFGESADTLSIGRKSDSRLERSEEFAEAFNTGQQWLLYRSLAADFHPMVNGKEYKRCTKICHDFFNHYVERALARAKQRDVEEKNIEDEGRYIFLDQLTKETRDPILMRDQALNVLLAGRDTTAGLLSFAIALLVRNKDVWARLREEVLSHFGESTENISFKTLKRCDYLKHVVNETLRLFPVVPVNSRRANCNTTLPRGGGPDEMAPVYVEKGTDILYHTYVLQRQKEYWGKDADQFKPERWMEGKNPIPWTYIPFNGGPRICLGQQFALTEASYVLARIVQTFSDVQTTNDIATSPIKQFATLTSSVAGGVPVVFKE</sequence>
<keyword evidence="8 13" id="KW-0560">Oxidoreductase</keyword>
<evidence type="ECO:0000256" key="7">
    <source>
        <dbReference type="ARBA" id="ARBA00022989"/>
    </source>
</evidence>
<dbReference type="InterPro" id="IPR001128">
    <property type="entry name" value="Cyt_P450"/>
</dbReference>
<dbReference type="GO" id="GO:0016712">
    <property type="term" value="F:oxidoreductase activity, acting on paired donors, with incorporation or reduction of molecular oxygen, reduced flavin or flavoprotein as one donor, and incorporation of one atom of oxygen"/>
    <property type="evidence" value="ECO:0007669"/>
    <property type="project" value="InterPro"/>
</dbReference>
<accession>A0A642UJ76</accession>
<dbReference type="VEuPathDB" id="FungiDB:TRICI_006281"/>
<dbReference type="Proteomes" id="UP000761534">
    <property type="component" value="Unassembled WGS sequence"/>
</dbReference>
<evidence type="ECO:0000256" key="13">
    <source>
        <dbReference type="RuleBase" id="RU000461"/>
    </source>
</evidence>
<feature type="binding site" description="axial binding residue" evidence="12">
    <location>
        <position position="460"/>
    </location>
    <ligand>
        <name>heme</name>
        <dbReference type="ChEBI" id="CHEBI:30413"/>
    </ligand>
    <ligandPart>
        <name>Fe</name>
        <dbReference type="ChEBI" id="CHEBI:18248"/>
    </ligandPart>
</feature>
<comment type="subcellular location">
    <subcellularLocation>
        <location evidence="2">Membrane</location>
    </subcellularLocation>
</comment>
<evidence type="ECO:0000256" key="6">
    <source>
        <dbReference type="ARBA" id="ARBA00022723"/>
    </source>
</evidence>
<keyword evidence="4 12" id="KW-0349">Heme</keyword>
<keyword evidence="5" id="KW-0812">Transmembrane</keyword>
<dbReference type="PRINTS" id="PR00385">
    <property type="entry name" value="P450"/>
</dbReference>
<feature type="chain" id="PRO_5024869643" description="Cytochrome P450" evidence="14">
    <location>
        <begin position="20"/>
        <end position="515"/>
    </location>
</feature>
<proteinExistence type="inferred from homology"/>
<evidence type="ECO:0000256" key="12">
    <source>
        <dbReference type="PIRSR" id="PIRSR602402-1"/>
    </source>
</evidence>
<dbReference type="Gene3D" id="1.10.630.10">
    <property type="entry name" value="Cytochrome P450"/>
    <property type="match status" value="1"/>
</dbReference>
<dbReference type="InterPro" id="IPR002402">
    <property type="entry name" value="Cyt_P450_E_grp-II"/>
</dbReference>
<evidence type="ECO:0000256" key="11">
    <source>
        <dbReference type="ARBA" id="ARBA00023136"/>
    </source>
</evidence>
<dbReference type="PANTHER" id="PTHR24287:SF1">
    <property type="entry name" value="P450, PUTATIVE (EUROFUNG)-RELATED"/>
    <property type="match status" value="1"/>
</dbReference>
<protein>
    <recommendedName>
        <fullName evidence="17">Cytochrome P450</fullName>
    </recommendedName>
</protein>